<name>A0A158G5W6_CABSO</name>
<dbReference type="AlphaFoldDB" id="A0A158G5W6"/>
<evidence type="ECO:0000256" key="1">
    <source>
        <dbReference type="ARBA" id="ARBA00022729"/>
    </source>
</evidence>
<evidence type="ECO:0000259" key="2">
    <source>
        <dbReference type="Pfam" id="PF12849"/>
    </source>
</evidence>
<dbReference type="Gene3D" id="3.40.190.10">
    <property type="entry name" value="Periplasmic binding protein-like II"/>
    <property type="match status" value="2"/>
</dbReference>
<dbReference type="Pfam" id="PF12849">
    <property type="entry name" value="PBP_like_2"/>
    <property type="match status" value="1"/>
</dbReference>
<protein>
    <submittedName>
        <fullName evidence="3">Phosphate-binding protein PstS</fullName>
    </submittedName>
</protein>
<dbReference type="SUPFAM" id="SSF53850">
    <property type="entry name" value="Periplasmic binding protein-like II"/>
    <property type="match status" value="1"/>
</dbReference>
<evidence type="ECO:0000313" key="3">
    <source>
        <dbReference type="EMBL" id="SAL27495.1"/>
    </source>
</evidence>
<proteinExistence type="predicted"/>
<dbReference type="EMBL" id="FCOC02000005">
    <property type="protein sequence ID" value="SAL27495.1"/>
    <property type="molecule type" value="Genomic_DNA"/>
</dbReference>
<dbReference type="PANTHER" id="PTHR30570">
    <property type="entry name" value="PERIPLASMIC PHOSPHATE BINDING COMPONENT OF PHOSPHATE ABC TRANSPORTER"/>
    <property type="match status" value="1"/>
</dbReference>
<dbReference type="InterPro" id="IPR024370">
    <property type="entry name" value="PBP_domain"/>
</dbReference>
<dbReference type="RefSeq" id="WP_060818870.1">
    <property type="nucleotide sequence ID" value="NZ_FCOC02000005.1"/>
</dbReference>
<dbReference type="PANTHER" id="PTHR30570:SF6">
    <property type="entry name" value="PHOSPHATE-BINDING PROTEIN PSTS"/>
    <property type="match status" value="1"/>
</dbReference>
<feature type="domain" description="PBP" evidence="2">
    <location>
        <begin position="56"/>
        <end position="318"/>
    </location>
</feature>
<dbReference type="InterPro" id="IPR050811">
    <property type="entry name" value="Phosphate_ABC_transporter"/>
</dbReference>
<reference evidence="3 4" key="1">
    <citation type="submission" date="2016-01" db="EMBL/GenBank/DDBJ databases">
        <authorList>
            <person name="Oliw E.H."/>
        </authorList>
    </citation>
    <scope>NUCLEOTIDE SEQUENCE [LARGE SCALE GENOMIC DNA]</scope>
    <source>
        <strain evidence="3">LMG 22029</strain>
    </source>
</reference>
<dbReference type="PROSITE" id="PS51257">
    <property type="entry name" value="PROKAR_LIPOPROTEIN"/>
    <property type="match status" value="1"/>
</dbReference>
<gene>
    <name evidence="3" type="primary">pstS</name>
    <name evidence="3" type="ORF">AWB64_02274</name>
</gene>
<keyword evidence="1" id="KW-0732">Signal</keyword>
<evidence type="ECO:0000313" key="4">
    <source>
        <dbReference type="Proteomes" id="UP000054893"/>
    </source>
</evidence>
<accession>A0A158G5W6</accession>
<dbReference type="Proteomes" id="UP000054893">
    <property type="component" value="Unassembled WGS sequence"/>
</dbReference>
<organism evidence="3 4">
    <name type="scientific">Caballeronia sordidicola</name>
    <name type="common">Burkholderia sordidicola</name>
    <dbReference type="NCBI Taxonomy" id="196367"/>
    <lineage>
        <taxon>Bacteria</taxon>
        <taxon>Pseudomonadati</taxon>
        <taxon>Pseudomonadota</taxon>
        <taxon>Betaproteobacteria</taxon>
        <taxon>Burkholderiales</taxon>
        <taxon>Burkholderiaceae</taxon>
        <taxon>Caballeronia</taxon>
    </lineage>
</organism>
<sequence>MNPWSFRARHVVTCMTVMLAGCATPRPSSLPDVDAALPAWQPAPVSVPAGARYVTRAGAIRVGGAEHVKYIVERFDALFAKTHPGITFDNQAKGTTSSLPLVTYDVILFGPVGRGINTVEQKAYHDANGGEPLELRVAHASNDTSQHLATSLAVYVNRANPVERLSEQQVAKMLSVGNPGGDYSRWGQVGLGGVWAQRAIHPYGTPEHTGFGDYLQTNHLDHRRLAPSSEQYGDTGSILKRLEADPAGIAVAAIGRATDKIKAVPIVSANGAATTGTPAEIVGNVYPYGRFLYFYLRRAPGQPLDPLAVEYMRMVLSRDGQQIIASQTKGYMPLTAEEARVELAKLK</sequence>